<comment type="caution">
    <text evidence="3">The sequence shown here is derived from an EMBL/GenBank/DDBJ whole genome shotgun (WGS) entry which is preliminary data.</text>
</comment>
<keyword evidence="2" id="KW-0812">Transmembrane</keyword>
<keyword evidence="2" id="KW-0472">Membrane</keyword>
<feature type="transmembrane region" description="Helical" evidence="2">
    <location>
        <begin position="29"/>
        <end position="48"/>
    </location>
</feature>
<keyword evidence="4" id="KW-1185">Reference proteome</keyword>
<protein>
    <submittedName>
        <fullName evidence="3">Uncharacterized protein</fullName>
    </submittedName>
</protein>
<name>A0A4U1CUG9_9SPHI</name>
<accession>A0A4U1CUG9</accession>
<dbReference type="RefSeq" id="WP_136840908.1">
    <property type="nucleotide sequence ID" value="NZ_SWBR01000002.1"/>
</dbReference>
<keyword evidence="1" id="KW-0175">Coiled coil</keyword>
<dbReference type="AlphaFoldDB" id="A0A4U1CUG9"/>
<evidence type="ECO:0000256" key="1">
    <source>
        <dbReference type="SAM" id="Coils"/>
    </source>
</evidence>
<evidence type="ECO:0000256" key="2">
    <source>
        <dbReference type="SAM" id="Phobius"/>
    </source>
</evidence>
<evidence type="ECO:0000313" key="3">
    <source>
        <dbReference type="EMBL" id="TKC10760.1"/>
    </source>
</evidence>
<gene>
    <name evidence="3" type="ORF">FA048_11350</name>
</gene>
<feature type="coiled-coil region" evidence="1">
    <location>
        <begin position="128"/>
        <end position="155"/>
    </location>
</feature>
<dbReference type="Proteomes" id="UP000309488">
    <property type="component" value="Unassembled WGS sequence"/>
</dbReference>
<feature type="transmembrane region" description="Helical" evidence="2">
    <location>
        <begin position="7"/>
        <end position="23"/>
    </location>
</feature>
<proteinExistence type="predicted"/>
<dbReference type="EMBL" id="SWBR01000002">
    <property type="protein sequence ID" value="TKC10760.1"/>
    <property type="molecule type" value="Genomic_DNA"/>
</dbReference>
<organism evidence="3 4">
    <name type="scientific">Pedobacter polaris</name>
    <dbReference type="NCBI Taxonomy" id="2571273"/>
    <lineage>
        <taxon>Bacteria</taxon>
        <taxon>Pseudomonadati</taxon>
        <taxon>Bacteroidota</taxon>
        <taxon>Sphingobacteriia</taxon>
        <taxon>Sphingobacteriales</taxon>
        <taxon>Sphingobacteriaceae</taxon>
        <taxon>Pedobacter</taxon>
    </lineage>
</organism>
<keyword evidence="2" id="KW-1133">Transmembrane helix</keyword>
<evidence type="ECO:0000313" key="4">
    <source>
        <dbReference type="Proteomes" id="UP000309488"/>
    </source>
</evidence>
<reference evidence="3 4" key="1">
    <citation type="submission" date="2019-04" db="EMBL/GenBank/DDBJ databases">
        <title>Pedobacter sp. RP-3-22 sp. nov., isolated from Arctic soil.</title>
        <authorList>
            <person name="Dahal R.H."/>
            <person name="Kim D.-U."/>
        </authorList>
    </citation>
    <scope>NUCLEOTIDE SEQUENCE [LARGE SCALE GENOMIC DNA]</scope>
    <source>
        <strain evidence="3 4">RP-3-22</strain>
    </source>
</reference>
<sequence>MKIKNIISLIIFGLFSLSIYFSIVANFPYVLYFVILVPILFFGCVILYRSLGREERKWERDNAQREWLKKRKQDEWDKLTQGKKDKIFKGIKTSLKAKRDKDAKEYRQRIIDNKNAEKLVEENRLIIINEENEKQERFRQVLEAKEKESKELKIEKYLVHLQEEKVEIDSLDKHNNISLTYDVAYFKARWDDEVGFEIVVSIEKNNINNKIHYLENVFDFGVHLQKIDKEFLTIEEALKQFYVIKEPRFYFYKLIYIDSSQIFSFTKKLINALNINQHKKIENLNTDYFKCHLGIELKLIEDANEKGLQVIKLIKSKNTLNEIKSFFIGNISIEGSMVTINDENNNIIYLTSNENVTVETEIIDESYYWYFKK</sequence>